<feature type="domain" description="Glucose-methanol-choline oxidoreductase C-terminal" evidence="4">
    <location>
        <begin position="140"/>
        <end position="272"/>
    </location>
</feature>
<dbReference type="STRING" id="870435.A0A0C3NDB3"/>
<protein>
    <recommendedName>
        <fullName evidence="4">Glucose-methanol-choline oxidoreductase C-terminal domain-containing protein</fullName>
    </recommendedName>
</protein>
<dbReference type="SUPFAM" id="SSF54373">
    <property type="entry name" value="FAD-linked reductases, C-terminal domain"/>
    <property type="match status" value="1"/>
</dbReference>
<reference evidence="5 6" key="1">
    <citation type="submission" date="2014-04" db="EMBL/GenBank/DDBJ databases">
        <authorList>
            <consortium name="DOE Joint Genome Institute"/>
            <person name="Kuo A."/>
            <person name="Kohler A."/>
            <person name="Costa M.D."/>
            <person name="Nagy L.G."/>
            <person name="Floudas D."/>
            <person name="Copeland A."/>
            <person name="Barry K.W."/>
            <person name="Cichocki N."/>
            <person name="Veneault-Fourrey C."/>
            <person name="LaButti K."/>
            <person name="Lindquist E.A."/>
            <person name="Lipzen A."/>
            <person name="Lundell T."/>
            <person name="Morin E."/>
            <person name="Murat C."/>
            <person name="Sun H."/>
            <person name="Tunlid A."/>
            <person name="Henrissat B."/>
            <person name="Grigoriev I.V."/>
            <person name="Hibbett D.S."/>
            <person name="Martin F."/>
            <person name="Nordberg H.P."/>
            <person name="Cantor M.N."/>
            <person name="Hua S.X."/>
        </authorList>
    </citation>
    <scope>NUCLEOTIDE SEQUENCE [LARGE SCALE GENOMIC DNA]</scope>
    <source>
        <strain evidence="5 6">Marx 270</strain>
    </source>
</reference>
<gene>
    <name evidence="5" type="ORF">M404DRAFT_500893</name>
</gene>
<comment type="cofactor">
    <cofactor evidence="1">
        <name>FAD</name>
        <dbReference type="ChEBI" id="CHEBI:57692"/>
    </cofactor>
</comment>
<dbReference type="Gene3D" id="3.50.50.60">
    <property type="entry name" value="FAD/NAD(P)-binding domain"/>
    <property type="match status" value="1"/>
</dbReference>
<sequence length="283" mass="31157">MLRCTSGIGPAEHLGDMGIPVLQDTPVGENLQDHFGVFNNYLVPLHDSLLRVNRQPLYFIWEVLRYFLFGTGVLLAPVVQMAIFACTALLDKHGVPLEDKQPEINSVPDVEIMPLAYAQGLAQKDATRGGFSFLTVLLTPESKGSVRLRNIDPRAAPRIDFNYLSTLSDRMRMRHALRLVLRLARGLREQGYQLEPAEAPPLDAEVVGDDTLDRQITEQGCTTYHYTSTCALGSVVGNDLVVKGTRNLRVADASVFPEVPACHLQAPVVAVAEKCANMILSIH</sequence>
<dbReference type="SUPFAM" id="SSF51905">
    <property type="entry name" value="FAD/NAD(P)-binding domain"/>
    <property type="match status" value="1"/>
</dbReference>
<dbReference type="InterPro" id="IPR012132">
    <property type="entry name" value="GMC_OxRdtase"/>
</dbReference>
<proteinExistence type="inferred from homology"/>
<evidence type="ECO:0000259" key="4">
    <source>
        <dbReference type="Pfam" id="PF05199"/>
    </source>
</evidence>
<evidence type="ECO:0000313" key="5">
    <source>
        <dbReference type="EMBL" id="KIN93573.1"/>
    </source>
</evidence>
<comment type="similarity">
    <text evidence="2">Belongs to the GMC oxidoreductase family.</text>
</comment>
<dbReference type="InParanoid" id="A0A0C3NDB3"/>
<dbReference type="Gene3D" id="3.30.560.10">
    <property type="entry name" value="Glucose Oxidase, domain 3"/>
    <property type="match status" value="1"/>
</dbReference>
<dbReference type="HOGENOM" id="CLU_002865_0_1_1"/>
<evidence type="ECO:0000256" key="2">
    <source>
        <dbReference type="ARBA" id="ARBA00010790"/>
    </source>
</evidence>
<evidence type="ECO:0000256" key="1">
    <source>
        <dbReference type="ARBA" id="ARBA00001974"/>
    </source>
</evidence>
<dbReference type="OrthoDB" id="269227at2759"/>
<reference evidence="6" key="2">
    <citation type="submission" date="2015-01" db="EMBL/GenBank/DDBJ databases">
        <title>Evolutionary Origins and Diversification of the Mycorrhizal Mutualists.</title>
        <authorList>
            <consortium name="DOE Joint Genome Institute"/>
            <consortium name="Mycorrhizal Genomics Consortium"/>
            <person name="Kohler A."/>
            <person name="Kuo A."/>
            <person name="Nagy L.G."/>
            <person name="Floudas D."/>
            <person name="Copeland A."/>
            <person name="Barry K.W."/>
            <person name="Cichocki N."/>
            <person name="Veneault-Fourrey C."/>
            <person name="LaButti K."/>
            <person name="Lindquist E.A."/>
            <person name="Lipzen A."/>
            <person name="Lundell T."/>
            <person name="Morin E."/>
            <person name="Murat C."/>
            <person name="Riley R."/>
            <person name="Ohm R."/>
            <person name="Sun H."/>
            <person name="Tunlid A."/>
            <person name="Henrissat B."/>
            <person name="Grigoriev I.V."/>
            <person name="Hibbett D.S."/>
            <person name="Martin F."/>
        </authorList>
    </citation>
    <scope>NUCLEOTIDE SEQUENCE [LARGE SCALE GENOMIC DNA]</scope>
    <source>
        <strain evidence="6">Marx 270</strain>
    </source>
</reference>
<dbReference type="Proteomes" id="UP000054217">
    <property type="component" value="Unassembled WGS sequence"/>
</dbReference>
<dbReference type="AlphaFoldDB" id="A0A0C3NDB3"/>
<dbReference type="PANTHER" id="PTHR11552">
    <property type="entry name" value="GLUCOSE-METHANOL-CHOLINE GMC OXIDOREDUCTASE"/>
    <property type="match status" value="1"/>
</dbReference>
<keyword evidence="3" id="KW-0472">Membrane</keyword>
<dbReference type="InterPro" id="IPR036188">
    <property type="entry name" value="FAD/NAD-bd_sf"/>
</dbReference>
<dbReference type="Pfam" id="PF05199">
    <property type="entry name" value="GMC_oxred_C"/>
    <property type="match status" value="1"/>
</dbReference>
<dbReference type="GO" id="GO:0016614">
    <property type="term" value="F:oxidoreductase activity, acting on CH-OH group of donors"/>
    <property type="evidence" value="ECO:0007669"/>
    <property type="project" value="InterPro"/>
</dbReference>
<keyword evidence="3" id="KW-0812">Transmembrane</keyword>
<name>A0A0C3NDB3_PISTI</name>
<dbReference type="EMBL" id="KN832154">
    <property type="protein sequence ID" value="KIN93573.1"/>
    <property type="molecule type" value="Genomic_DNA"/>
</dbReference>
<feature type="transmembrane region" description="Helical" evidence="3">
    <location>
        <begin position="66"/>
        <end position="90"/>
    </location>
</feature>
<evidence type="ECO:0000313" key="6">
    <source>
        <dbReference type="Proteomes" id="UP000054217"/>
    </source>
</evidence>
<accession>A0A0C3NDB3</accession>
<dbReference type="InterPro" id="IPR007867">
    <property type="entry name" value="GMC_OxRtase_C"/>
</dbReference>
<organism evidence="5 6">
    <name type="scientific">Pisolithus tinctorius Marx 270</name>
    <dbReference type="NCBI Taxonomy" id="870435"/>
    <lineage>
        <taxon>Eukaryota</taxon>
        <taxon>Fungi</taxon>
        <taxon>Dikarya</taxon>
        <taxon>Basidiomycota</taxon>
        <taxon>Agaricomycotina</taxon>
        <taxon>Agaricomycetes</taxon>
        <taxon>Agaricomycetidae</taxon>
        <taxon>Boletales</taxon>
        <taxon>Sclerodermatineae</taxon>
        <taxon>Pisolithaceae</taxon>
        <taxon>Pisolithus</taxon>
    </lineage>
</organism>
<keyword evidence="6" id="KW-1185">Reference proteome</keyword>
<evidence type="ECO:0000256" key="3">
    <source>
        <dbReference type="SAM" id="Phobius"/>
    </source>
</evidence>
<keyword evidence="3" id="KW-1133">Transmembrane helix</keyword>
<dbReference type="PANTHER" id="PTHR11552:SF219">
    <property type="entry name" value="GLUCOSE-METHANOL-CHOLINE OXIDOREDUCTASE N-TERMINAL DOMAIN-CONTAINING PROTEIN"/>
    <property type="match status" value="1"/>
</dbReference>
<dbReference type="GO" id="GO:0050660">
    <property type="term" value="F:flavin adenine dinucleotide binding"/>
    <property type="evidence" value="ECO:0007669"/>
    <property type="project" value="InterPro"/>
</dbReference>